<evidence type="ECO:0000313" key="3">
    <source>
        <dbReference type="WBParaSite" id="Csp11.Scaffold629.g16077.t1"/>
    </source>
</evidence>
<dbReference type="AlphaFoldDB" id="A0A1I7U905"/>
<feature type="compositionally biased region" description="Polar residues" evidence="1">
    <location>
        <begin position="36"/>
        <end position="49"/>
    </location>
</feature>
<evidence type="ECO:0000256" key="1">
    <source>
        <dbReference type="SAM" id="MobiDB-lite"/>
    </source>
</evidence>
<name>A0A1I7U905_9PELO</name>
<accession>A0A1I7U905</accession>
<feature type="compositionally biased region" description="Polar residues" evidence="1">
    <location>
        <begin position="644"/>
        <end position="667"/>
    </location>
</feature>
<organism evidence="2 3">
    <name type="scientific">Caenorhabditis tropicalis</name>
    <dbReference type="NCBI Taxonomy" id="1561998"/>
    <lineage>
        <taxon>Eukaryota</taxon>
        <taxon>Metazoa</taxon>
        <taxon>Ecdysozoa</taxon>
        <taxon>Nematoda</taxon>
        <taxon>Chromadorea</taxon>
        <taxon>Rhabditida</taxon>
        <taxon>Rhabditina</taxon>
        <taxon>Rhabditomorpha</taxon>
        <taxon>Rhabditoidea</taxon>
        <taxon>Rhabditidae</taxon>
        <taxon>Peloderinae</taxon>
        <taxon>Caenorhabditis</taxon>
    </lineage>
</organism>
<dbReference type="STRING" id="1561998.A0A1I7U905"/>
<evidence type="ECO:0000313" key="2">
    <source>
        <dbReference type="Proteomes" id="UP000095282"/>
    </source>
</evidence>
<feature type="region of interest" description="Disordered" evidence="1">
    <location>
        <begin position="1"/>
        <end position="49"/>
    </location>
</feature>
<sequence>MSDNPTRQNPPGRTGRELERPRWTVTRREETRHSPSRSTSPFQSRSVTTTERVHIVQLPVNENSQVTPAHILALSPHGNTSQSVSSIVTTSQAEGVPLIGALTASGVPLFNGIMFNRDTKQTTTIITTTTTTYKILEVSDSDSLSDDYEILDDNTLTVDVDLTERATSPSYVIVSKSETQQPMSPITKAKLNIELEIPPKSTKLSGNSEQTLDRYVSDITKSQYTADDEDQPSTPGSEEFENLDMSYPIHQDYDQNTITTTSRNTNIEEIPLNQHVDLYHNQFFYDQIPGPSSPKKRKTVKKRIEKNIRQTSHLDYPISEQYDGPLDSTHRASNISDIPLSHEVTSYPTEFSYEKLPEHVVPVVIEETEKKDEPSLKSKITGLFKKSSAHSDYPVSEQYDGPLESTHRASNISDIPLSHENTLFQSSLRKPRRRDEPSLKSKITGLFKKSSAHSDYPISEQYDGPLDWTHRASNISDIPLSHEVTSYPTEFSYEKLLYRTSALAVQQVPVVIEETEKKDEPSLKSKITGLFKKSPSHLDYPISEQYDGPLDSTHRAENLQDVPLSHEVTSYPTEFSYEKLPEHVVPVVIEETEKKDEPSLKSEITGLFKKSPSHLDYPISEQYDGPLDSTHRAENLQDVPLSHEVTSYPTEFSYEKTPTNTLFQSSSKKPRRRMSHR</sequence>
<proteinExistence type="predicted"/>
<feature type="region of interest" description="Disordered" evidence="1">
    <location>
        <begin position="615"/>
        <end position="677"/>
    </location>
</feature>
<dbReference type="WBParaSite" id="Csp11.Scaffold629.g16077.t1">
    <property type="protein sequence ID" value="Csp11.Scaffold629.g16077.t1"/>
    <property type="gene ID" value="Csp11.Scaffold629.g16077"/>
</dbReference>
<dbReference type="Proteomes" id="UP000095282">
    <property type="component" value="Unplaced"/>
</dbReference>
<feature type="region of interest" description="Disordered" evidence="1">
    <location>
        <begin position="222"/>
        <end position="241"/>
    </location>
</feature>
<feature type="compositionally biased region" description="Basic and acidic residues" evidence="1">
    <location>
        <begin position="14"/>
        <end position="33"/>
    </location>
</feature>
<protein>
    <submittedName>
        <fullName evidence="3">Chitin-binding type-2 domain-containing protein</fullName>
    </submittedName>
</protein>
<feature type="compositionally biased region" description="Basic residues" evidence="1">
    <location>
        <begin position="668"/>
        <end position="677"/>
    </location>
</feature>
<feature type="region of interest" description="Disordered" evidence="1">
    <location>
        <begin position="391"/>
        <end position="444"/>
    </location>
</feature>
<feature type="compositionally biased region" description="Polar residues" evidence="1">
    <location>
        <begin position="1"/>
        <end position="11"/>
    </location>
</feature>
<keyword evidence="2" id="KW-1185">Reference proteome</keyword>
<reference evidence="3" key="1">
    <citation type="submission" date="2016-11" db="UniProtKB">
        <authorList>
            <consortium name="WormBaseParasite"/>
        </authorList>
    </citation>
    <scope>IDENTIFICATION</scope>
</reference>
<feature type="compositionally biased region" description="Polar residues" evidence="1">
    <location>
        <begin position="408"/>
        <end position="428"/>
    </location>
</feature>